<dbReference type="Gene3D" id="1.20.1560.10">
    <property type="entry name" value="ABC transporter type 1, transmembrane domain"/>
    <property type="match status" value="1"/>
</dbReference>
<dbReference type="GO" id="GO:0016887">
    <property type="term" value="F:ATP hydrolysis activity"/>
    <property type="evidence" value="ECO:0007669"/>
    <property type="project" value="InterPro"/>
</dbReference>
<dbReference type="Gene3D" id="3.40.50.300">
    <property type="entry name" value="P-loop containing nucleotide triphosphate hydrolases"/>
    <property type="match status" value="1"/>
</dbReference>
<dbReference type="PANTHER" id="PTHR24221">
    <property type="entry name" value="ATP-BINDING CASSETTE SUB-FAMILY B"/>
    <property type="match status" value="1"/>
</dbReference>
<dbReference type="InterPro" id="IPR039421">
    <property type="entry name" value="Type_1_exporter"/>
</dbReference>
<dbReference type="SUPFAM" id="SSF90123">
    <property type="entry name" value="ABC transporter transmembrane region"/>
    <property type="match status" value="1"/>
</dbReference>
<proteinExistence type="predicted"/>
<dbReference type="PANTHER" id="PTHR24221:SF590">
    <property type="entry name" value="COMPONENT LINKED WITH THE ASSEMBLY OF CYTOCHROME' TRANSPORT TRANSMEMBRANE ATP-BINDING PROTEIN ABC TRANSPORTER CYDD-RELATED"/>
    <property type="match status" value="1"/>
</dbReference>
<dbReference type="eggNOG" id="COG4988">
    <property type="taxonomic scope" value="Bacteria"/>
</dbReference>
<keyword evidence="3" id="KW-0547">Nucleotide-binding</keyword>
<reference evidence="10 11" key="1">
    <citation type="submission" date="2013-08" db="EMBL/GenBank/DDBJ databases">
        <title>The genome sequence of Knoellia sinensis.</title>
        <authorList>
            <person name="Zhu W."/>
            <person name="Wang G."/>
        </authorList>
    </citation>
    <scope>NUCLEOTIDE SEQUENCE [LARGE SCALE GENOMIC DNA]</scope>
    <source>
        <strain evidence="10 11">KCTC 19936</strain>
    </source>
</reference>
<feature type="transmembrane region" description="Helical" evidence="7">
    <location>
        <begin position="155"/>
        <end position="173"/>
    </location>
</feature>
<dbReference type="OrthoDB" id="3237158at2"/>
<feature type="transmembrane region" description="Helical" evidence="7">
    <location>
        <begin position="20"/>
        <end position="44"/>
    </location>
</feature>
<evidence type="ECO:0000256" key="6">
    <source>
        <dbReference type="ARBA" id="ARBA00023136"/>
    </source>
</evidence>
<dbReference type="PROSITE" id="PS50929">
    <property type="entry name" value="ABC_TM1F"/>
    <property type="match status" value="1"/>
</dbReference>
<dbReference type="STRING" id="1385520.N802_03265"/>
<evidence type="ECO:0000259" key="9">
    <source>
        <dbReference type="PROSITE" id="PS50929"/>
    </source>
</evidence>
<accession>A0A0A0J2S5</accession>
<dbReference type="GO" id="GO:0005886">
    <property type="term" value="C:plasma membrane"/>
    <property type="evidence" value="ECO:0007669"/>
    <property type="project" value="UniProtKB-SubCell"/>
</dbReference>
<dbReference type="InterPro" id="IPR014216">
    <property type="entry name" value="ABC_transptr_CydD"/>
</dbReference>
<dbReference type="RefSeq" id="WP_035917077.1">
    <property type="nucleotide sequence ID" value="NZ_AVPJ01000010.1"/>
</dbReference>
<dbReference type="InterPro" id="IPR036640">
    <property type="entry name" value="ABC1_TM_sf"/>
</dbReference>
<dbReference type="GO" id="GO:0042883">
    <property type="term" value="P:cysteine transport"/>
    <property type="evidence" value="ECO:0007669"/>
    <property type="project" value="InterPro"/>
</dbReference>
<name>A0A0A0J2S5_9MICO</name>
<dbReference type="GO" id="GO:0140359">
    <property type="term" value="F:ABC-type transporter activity"/>
    <property type="evidence" value="ECO:0007669"/>
    <property type="project" value="InterPro"/>
</dbReference>
<sequence length="540" mass="56436">MKPFDPGLLREVPAIRRPIALLAVVAAAQGAAAIGLAFALAGLVTDVVAQRDWQTSAAWAAAAFLVRAGLGMLVDRVGATAGTSVSSALRRRVLARWVAAPSEARPAPERARTLAVQGAEAVEPYAARFLPALVAGAVVPVLAVGALFVVDPLSALIVVVTLPLLPLFAALIGRTTEDDTMSRWRALEQLAGHFGDVMRGLPTLVAFGRARRQVDVVRAVSEQHRAATMRTLRLAFLSSAALELLATISVAIVAVTVGLRLTHGSVTLHVGLLAILLSPEAYWPIRRVGAEFHAAADGVTAIDSILAELNPPTDCPALHAERSEDVQRRAISRVVVEGVTYSYPGARVRVLDGVTLTAGRGLTVITGPSGAGKSTLLDLVAGLRTPTNGTVETERTHYVTQRPFLPDGTIADAVLLGSPAGTTPADAWVALRRVGLAGFVAGLPEGLDTRIGDDGFGLSAGQRTRLALARALLSDAPVLLLDEPTAHLDTDATATVLGIIRELALVRGVVAVTHSAELVALADEHVHLDSRRRLPEVAPA</sequence>
<keyword evidence="5 7" id="KW-1133">Transmembrane helix</keyword>
<dbReference type="Pfam" id="PF00664">
    <property type="entry name" value="ABC_membrane"/>
    <property type="match status" value="1"/>
</dbReference>
<evidence type="ECO:0000256" key="2">
    <source>
        <dbReference type="ARBA" id="ARBA00022692"/>
    </source>
</evidence>
<keyword evidence="6 7" id="KW-0472">Membrane</keyword>
<evidence type="ECO:0000256" key="1">
    <source>
        <dbReference type="ARBA" id="ARBA00004651"/>
    </source>
</evidence>
<feature type="domain" description="ABC transporter" evidence="8">
    <location>
        <begin position="334"/>
        <end position="540"/>
    </location>
</feature>
<dbReference type="Pfam" id="PF00005">
    <property type="entry name" value="ABC_tran"/>
    <property type="match status" value="1"/>
</dbReference>
<keyword evidence="2 7" id="KW-0812">Transmembrane</keyword>
<feature type="transmembrane region" description="Helical" evidence="7">
    <location>
        <begin position="56"/>
        <end position="74"/>
    </location>
</feature>
<dbReference type="AlphaFoldDB" id="A0A0A0J2S5"/>
<evidence type="ECO:0000256" key="4">
    <source>
        <dbReference type="ARBA" id="ARBA00022840"/>
    </source>
</evidence>
<dbReference type="InterPro" id="IPR003593">
    <property type="entry name" value="AAA+_ATPase"/>
</dbReference>
<evidence type="ECO:0000256" key="3">
    <source>
        <dbReference type="ARBA" id="ARBA00022741"/>
    </source>
</evidence>
<dbReference type="InterPro" id="IPR003439">
    <property type="entry name" value="ABC_transporter-like_ATP-bd"/>
</dbReference>
<evidence type="ECO:0000256" key="7">
    <source>
        <dbReference type="SAM" id="Phobius"/>
    </source>
</evidence>
<dbReference type="SMART" id="SM00382">
    <property type="entry name" value="AAA"/>
    <property type="match status" value="1"/>
</dbReference>
<feature type="domain" description="ABC transmembrane type-1" evidence="9">
    <location>
        <begin position="20"/>
        <end position="297"/>
    </location>
</feature>
<organism evidence="10 11">
    <name type="scientific">Knoellia sinensis KCTC 19936</name>
    <dbReference type="NCBI Taxonomy" id="1385520"/>
    <lineage>
        <taxon>Bacteria</taxon>
        <taxon>Bacillati</taxon>
        <taxon>Actinomycetota</taxon>
        <taxon>Actinomycetes</taxon>
        <taxon>Micrococcales</taxon>
        <taxon>Intrasporangiaceae</taxon>
        <taxon>Knoellia</taxon>
    </lineage>
</organism>
<dbReference type="Proteomes" id="UP000030002">
    <property type="component" value="Unassembled WGS sequence"/>
</dbReference>
<dbReference type="InterPro" id="IPR027417">
    <property type="entry name" value="P-loop_NTPase"/>
</dbReference>
<dbReference type="NCBIfam" id="TIGR02857">
    <property type="entry name" value="CydD"/>
    <property type="match status" value="1"/>
</dbReference>
<feature type="transmembrane region" description="Helical" evidence="7">
    <location>
        <begin position="234"/>
        <end position="255"/>
    </location>
</feature>
<evidence type="ECO:0000313" key="11">
    <source>
        <dbReference type="Proteomes" id="UP000030002"/>
    </source>
</evidence>
<feature type="transmembrane region" description="Helical" evidence="7">
    <location>
        <begin position="129"/>
        <end position="149"/>
    </location>
</feature>
<dbReference type="PROSITE" id="PS00211">
    <property type="entry name" value="ABC_TRANSPORTER_1"/>
    <property type="match status" value="1"/>
</dbReference>
<evidence type="ECO:0000256" key="5">
    <source>
        <dbReference type="ARBA" id="ARBA00022989"/>
    </source>
</evidence>
<protein>
    <submittedName>
        <fullName evidence="10">ABC transporter</fullName>
    </submittedName>
</protein>
<gene>
    <name evidence="10" type="ORF">N802_03265</name>
</gene>
<dbReference type="GO" id="GO:0005524">
    <property type="term" value="F:ATP binding"/>
    <property type="evidence" value="ECO:0007669"/>
    <property type="project" value="UniProtKB-KW"/>
</dbReference>
<dbReference type="CDD" id="cd18584">
    <property type="entry name" value="ABC_6TM_AarD_CydD"/>
    <property type="match status" value="1"/>
</dbReference>
<dbReference type="PROSITE" id="PS50893">
    <property type="entry name" value="ABC_TRANSPORTER_2"/>
    <property type="match status" value="1"/>
</dbReference>
<dbReference type="EMBL" id="AVPJ01000010">
    <property type="protein sequence ID" value="KGN31690.1"/>
    <property type="molecule type" value="Genomic_DNA"/>
</dbReference>
<keyword evidence="4" id="KW-0067">ATP-binding</keyword>
<evidence type="ECO:0000313" key="10">
    <source>
        <dbReference type="EMBL" id="KGN31690.1"/>
    </source>
</evidence>
<dbReference type="SUPFAM" id="SSF52540">
    <property type="entry name" value="P-loop containing nucleoside triphosphate hydrolases"/>
    <property type="match status" value="1"/>
</dbReference>
<dbReference type="InterPro" id="IPR011527">
    <property type="entry name" value="ABC1_TM_dom"/>
</dbReference>
<comment type="caution">
    <text evidence="10">The sequence shown here is derived from an EMBL/GenBank/DDBJ whole genome shotgun (WGS) entry which is preliminary data.</text>
</comment>
<evidence type="ECO:0000259" key="8">
    <source>
        <dbReference type="PROSITE" id="PS50893"/>
    </source>
</evidence>
<dbReference type="InterPro" id="IPR017871">
    <property type="entry name" value="ABC_transporter-like_CS"/>
</dbReference>
<comment type="subcellular location">
    <subcellularLocation>
        <location evidence="1">Cell membrane</location>
        <topology evidence="1">Multi-pass membrane protein</topology>
    </subcellularLocation>
</comment>
<dbReference type="CDD" id="cd03228">
    <property type="entry name" value="ABCC_MRP_Like"/>
    <property type="match status" value="1"/>
</dbReference>
<keyword evidence="11" id="KW-1185">Reference proteome</keyword>